<dbReference type="EC" id="2.7.11.1" evidence="1"/>
<evidence type="ECO:0000256" key="1">
    <source>
        <dbReference type="ARBA" id="ARBA00012513"/>
    </source>
</evidence>
<keyword evidence="2" id="KW-0723">Serine/threonine-protein kinase</keyword>
<proteinExistence type="predicted"/>
<reference evidence="11" key="1">
    <citation type="journal article" date="2013" name="Nat. Biotechnol.">
        <title>Draft genome sequence of chickpea (Cicer arietinum) provides a resource for trait improvement.</title>
        <authorList>
            <person name="Varshney R.K."/>
            <person name="Song C."/>
            <person name="Saxena R.K."/>
            <person name="Azam S."/>
            <person name="Yu S."/>
            <person name="Sharpe A.G."/>
            <person name="Cannon S."/>
            <person name="Baek J."/>
            <person name="Rosen B.D."/>
            <person name="Tar'an B."/>
            <person name="Millan T."/>
            <person name="Zhang X."/>
            <person name="Ramsay L.D."/>
            <person name="Iwata A."/>
            <person name="Wang Y."/>
            <person name="Nelson W."/>
            <person name="Farmer A.D."/>
            <person name="Gaur P.M."/>
            <person name="Soderlund C."/>
            <person name="Penmetsa R.V."/>
            <person name="Xu C."/>
            <person name="Bharti A.K."/>
            <person name="He W."/>
            <person name="Winter P."/>
            <person name="Zhao S."/>
            <person name="Hane J.K."/>
            <person name="Carrasquilla-Garcia N."/>
            <person name="Condie J.A."/>
            <person name="Upadhyaya H.D."/>
            <person name="Luo M.C."/>
            <person name="Thudi M."/>
            <person name="Gowda C.L."/>
            <person name="Singh N.P."/>
            <person name="Lichtenzveig J."/>
            <person name="Gali K.K."/>
            <person name="Rubio J."/>
            <person name="Nadarajan N."/>
            <person name="Dolezel J."/>
            <person name="Bansal K.C."/>
            <person name="Xu X."/>
            <person name="Edwards D."/>
            <person name="Zhang G."/>
            <person name="Kahl G."/>
            <person name="Gil J."/>
            <person name="Singh K.B."/>
            <person name="Datta S.K."/>
            <person name="Jackson S.A."/>
            <person name="Wang J."/>
            <person name="Cook D.R."/>
        </authorList>
    </citation>
    <scope>NUCLEOTIDE SEQUENCE [LARGE SCALE GENOMIC DNA]</scope>
    <source>
        <strain evidence="11">cv. CDC Frontier</strain>
    </source>
</reference>
<evidence type="ECO:0000313" key="12">
    <source>
        <dbReference type="RefSeq" id="XP_004502064.1"/>
    </source>
</evidence>
<keyword evidence="9" id="KW-0175">Coiled coil</keyword>
<accession>A0A1S2YAS8</accession>
<dbReference type="RefSeq" id="XP_004502064.1">
    <property type="nucleotide sequence ID" value="XM_004502007.3"/>
</dbReference>
<dbReference type="GO" id="GO:0004674">
    <property type="term" value="F:protein serine/threonine kinase activity"/>
    <property type="evidence" value="ECO:0007669"/>
    <property type="project" value="UniProtKB-KW"/>
</dbReference>
<dbReference type="InterPro" id="IPR024678">
    <property type="entry name" value="Kinase_OSR1/WNK_CCT"/>
</dbReference>
<dbReference type="OrthoDB" id="4062651at2759"/>
<feature type="domain" description="Protein kinase" evidence="10">
    <location>
        <begin position="20"/>
        <end position="277"/>
    </location>
</feature>
<dbReference type="FunFam" id="3.30.200.20:FF:000075">
    <property type="entry name" value="Probable serine/threonine-protein kinase WNK1"/>
    <property type="match status" value="1"/>
</dbReference>
<comment type="catalytic activity">
    <reaction evidence="8">
        <text>L-seryl-[protein] + ATP = O-phospho-L-seryl-[protein] + ADP + H(+)</text>
        <dbReference type="Rhea" id="RHEA:17989"/>
        <dbReference type="Rhea" id="RHEA-COMP:9863"/>
        <dbReference type="Rhea" id="RHEA-COMP:11604"/>
        <dbReference type="ChEBI" id="CHEBI:15378"/>
        <dbReference type="ChEBI" id="CHEBI:29999"/>
        <dbReference type="ChEBI" id="CHEBI:30616"/>
        <dbReference type="ChEBI" id="CHEBI:83421"/>
        <dbReference type="ChEBI" id="CHEBI:456216"/>
        <dbReference type="EC" id="2.7.11.1"/>
    </reaction>
</comment>
<evidence type="ECO:0000256" key="6">
    <source>
        <dbReference type="ARBA" id="ARBA00022840"/>
    </source>
</evidence>
<keyword evidence="4" id="KW-0547">Nucleotide-binding</keyword>
<dbReference type="GeneID" id="101511676"/>
<dbReference type="KEGG" id="cam:101511676"/>
<dbReference type="InterPro" id="IPR008271">
    <property type="entry name" value="Ser/Thr_kinase_AS"/>
</dbReference>
<dbReference type="Proteomes" id="UP000087171">
    <property type="component" value="Chromosome Ca5"/>
</dbReference>
<dbReference type="Gene3D" id="3.30.200.20">
    <property type="entry name" value="Phosphorylase Kinase, domain 1"/>
    <property type="match status" value="1"/>
</dbReference>
<dbReference type="Gene3D" id="3.10.20.90">
    <property type="entry name" value="Phosphatidylinositol 3-kinase Catalytic Subunit, Chain A, domain 1"/>
    <property type="match status" value="1"/>
</dbReference>
<keyword evidence="6" id="KW-0067">ATP-binding</keyword>
<dbReference type="FunFam" id="1.10.510.10:FF:000046">
    <property type="entry name" value="probable serine/threonine-protein kinase WNK9"/>
    <property type="match status" value="1"/>
</dbReference>
<evidence type="ECO:0000256" key="8">
    <source>
        <dbReference type="ARBA" id="ARBA00048679"/>
    </source>
</evidence>
<evidence type="ECO:0000256" key="3">
    <source>
        <dbReference type="ARBA" id="ARBA00022679"/>
    </source>
</evidence>
<dbReference type="PANTHER" id="PTHR13902">
    <property type="entry name" value="SERINE/THREONINE-PROTEIN KINASE WNK WITH NO LYSINE -RELATED"/>
    <property type="match status" value="1"/>
</dbReference>
<dbReference type="PROSITE" id="PS50011">
    <property type="entry name" value="PROTEIN_KINASE_DOM"/>
    <property type="match status" value="1"/>
</dbReference>
<name>A0A1S2YAS8_CICAR</name>
<evidence type="ECO:0000313" key="11">
    <source>
        <dbReference type="Proteomes" id="UP000087171"/>
    </source>
</evidence>
<dbReference type="InterPro" id="IPR011009">
    <property type="entry name" value="Kinase-like_dom_sf"/>
</dbReference>
<dbReference type="InterPro" id="IPR000719">
    <property type="entry name" value="Prot_kinase_dom"/>
</dbReference>
<dbReference type="PROSITE" id="PS00108">
    <property type="entry name" value="PROTEIN_KINASE_ST"/>
    <property type="match status" value="1"/>
</dbReference>
<dbReference type="PaxDb" id="3827-XP_004502064.1"/>
<keyword evidence="3" id="KW-0808">Transferase</keyword>
<keyword evidence="11" id="KW-1185">Reference proteome</keyword>
<organism evidence="11 12">
    <name type="scientific">Cicer arietinum</name>
    <name type="common">Chickpea</name>
    <name type="synonym">Garbanzo</name>
    <dbReference type="NCBI Taxonomy" id="3827"/>
    <lineage>
        <taxon>Eukaryota</taxon>
        <taxon>Viridiplantae</taxon>
        <taxon>Streptophyta</taxon>
        <taxon>Embryophyta</taxon>
        <taxon>Tracheophyta</taxon>
        <taxon>Spermatophyta</taxon>
        <taxon>Magnoliopsida</taxon>
        <taxon>eudicotyledons</taxon>
        <taxon>Gunneridae</taxon>
        <taxon>Pentapetalae</taxon>
        <taxon>rosids</taxon>
        <taxon>fabids</taxon>
        <taxon>Fabales</taxon>
        <taxon>Fabaceae</taxon>
        <taxon>Papilionoideae</taxon>
        <taxon>50 kb inversion clade</taxon>
        <taxon>NPAAA clade</taxon>
        <taxon>Hologalegina</taxon>
        <taxon>IRL clade</taxon>
        <taxon>Cicereae</taxon>
        <taxon>Cicer</taxon>
    </lineage>
</organism>
<protein>
    <recommendedName>
        <fullName evidence="1">non-specific serine/threonine protein kinase</fullName>
        <ecNumber evidence="1">2.7.11.1</ecNumber>
    </recommendedName>
</protein>
<comment type="catalytic activity">
    <reaction evidence="7">
        <text>L-threonyl-[protein] + ATP = O-phospho-L-threonyl-[protein] + ADP + H(+)</text>
        <dbReference type="Rhea" id="RHEA:46608"/>
        <dbReference type="Rhea" id="RHEA-COMP:11060"/>
        <dbReference type="Rhea" id="RHEA-COMP:11605"/>
        <dbReference type="ChEBI" id="CHEBI:15378"/>
        <dbReference type="ChEBI" id="CHEBI:30013"/>
        <dbReference type="ChEBI" id="CHEBI:30616"/>
        <dbReference type="ChEBI" id="CHEBI:61977"/>
        <dbReference type="ChEBI" id="CHEBI:456216"/>
        <dbReference type="EC" id="2.7.11.1"/>
    </reaction>
</comment>
<dbReference type="GO" id="GO:0005524">
    <property type="term" value="F:ATP binding"/>
    <property type="evidence" value="ECO:0007669"/>
    <property type="project" value="UniProtKB-KW"/>
</dbReference>
<evidence type="ECO:0000256" key="5">
    <source>
        <dbReference type="ARBA" id="ARBA00022777"/>
    </source>
</evidence>
<evidence type="ECO:0000256" key="4">
    <source>
        <dbReference type="ARBA" id="ARBA00022741"/>
    </source>
</evidence>
<dbReference type="Pfam" id="PF12202">
    <property type="entry name" value="OSR1_C"/>
    <property type="match status" value="1"/>
</dbReference>
<dbReference type="Pfam" id="PF00069">
    <property type="entry name" value="Pkinase"/>
    <property type="match status" value="1"/>
</dbReference>
<dbReference type="SMART" id="SM00220">
    <property type="entry name" value="S_TKc"/>
    <property type="match status" value="1"/>
</dbReference>
<dbReference type="SUPFAM" id="SSF56112">
    <property type="entry name" value="Protein kinase-like (PK-like)"/>
    <property type="match status" value="1"/>
</dbReference>
<feature type="coiled-coil region" evidence="9">
    <location>
        <begin position="574"/>
        <end position="601"/>
    </location>
</feature>
<dbReference type="InterPro" id="IPR050588">
    <property type="entry name" value="WNK_Ser-Thr_kinase"/>
</dbReference>
<evidence type="ECO:0000259" key="10">
    <source>
        <dbReference type="PROSITE" id="PS50011"/>
    </source>
</evidence>
<dbReference type="AlphaFoldDB" id="A0A1S2YAS8"/>
<dbReference type="CDD" id="cd13983">
    <property type="entry name" value="STKc_WNK"/>
    <property type="match status" value="1"/>
</dbReference>
<evidence type="ECO:0000256" key="9">
    <source>
        <dbReference type="SAM" id="Coils"/>
    </source>
</evidence>
<dbReference type="Gene3D" id="1.10.510.10">
    <property type="entry name" value="Transferase(Phosphotransferase) domain 1"/>
    <property type="match status" value="1"/>
</dbReference>
<gene>
    <name evidence="12" type="primary">LOC101511676</name>
</gene>
<dbReference type="eggNOG" id="KOG0584">
    <property type="taxonomic scope" value="Eukaryota"/>
</dbReference>
<keyword evidence="5 12" id="KW-0418">Kinase</keyword>
<sequence>MDSETDDVGVVEKDPTLRYARYDEMLGKGAFKTVYKAFDEVDGIEVAWNQISIDDVVQSPQNLEKLYSEVHLLKSLKHENIIKLYSSWVDEKSRTINMITELFTSGSLRQYRKKHKNVDMKAIKNWARQILRGLCFLHSHSPPIIHRDLKCDNIFVNGNNGQVKVGDLGMAIVMQQPTARSVIGTPEFMAPELYEEEYNELVDIYSFGMCILEMITCEYPYSECKNPAQIYKKVTSGIKPAALAKVNDPEVKQFIEKCLVPASMRLPASELLKDPFLATGNTKEIYRDTLLLPNLPTKSINLPTFEAHPMEIDSNSRHTSPGSSVERVKETSQVSILDLLRKTENNEFRLRGEKNAESTISLTLRIADAHGGARNIHFPFYINSDTPISIAEEMVEHLELKDADVAVIAELIHNMIFELVPNWKPVCQNLSSGTDNLYRHSEAQNGEQLNCHWTLGSSNFDAKTISEDLGHSQLDGEDQDKQESISSDISAEYEIAIATNSKGVEPDCFILHECCKGSNGLNSNSDVRICDQEDGNNNQSYNFAGSLIDSCCSPSMNLEMSSKCSLTPRDKDHLNELHLELEAIETQYQQCFRELEKMKEEAIENVKKRWMTKKKISVM</sequence>
<evidence type="ECO:0000256" key="7">
    <source>
        <dbReference type="ARBA" id="ARBA00047899"/>
    </source>
</evidence>
<reference evidence="12" key="2">
    <citation type="submission" date="2025-08" db="UniProtKB">
        <authorList>
            <consortium name="RefSeq"/>
        </authorList>
    </citation>
    <scope>IDENTIFICATION</scope>
    <source>
        <tissue evidence="12">Etiolated seedlings</tissue>
    </source>
</reference>
<evidence type="ECO:0000256" key="2">
    <source>
        <dbReference type="ARBA" id="ARBA00022527"/>
    </source>
</evidence>